<dbReference type="PANTHER" id="PTHR11138:SF5">
    <property type="entry name" value="METHIONYL-TRNA FORMYLTRANSFERASE, MITOCHONDRIAL"/>
    <property type="match status" value="1"/>
</dbReference>
<reference evidence="2 3" key="1">
    <citation type="journal article" date="2014" name="Curr. Microbiol.">
        <title>Spirosoma radiotolerans sp. nov., a gamma-radiation-resistant bacterium isolated from gamma ray-irradiated soil.</title>
        <authorList>
            <person name="Lee J.J."/>
            <person name="Srinivasan S."/>
            <person name="Lim S."/>
            <person name="Joe M."/>
            <person name="Im S."/>
            <person name="Bae S.I."/>
            <person name="Park K.R."/>
            <person name="Han J.H."/>
            <person name="Park S.H."/>
            <person name="Joo B.M."/>
            <person name="Park S.J."/>
            <person name="Kim M.K."/>
        </authorList>
    </citation>
    <scope>NUCLEOTIDE SEQUENCE [LARGE SCALE GENOMIC DNA]</scope>
    <source>
        <strain evidence="2 3">DG5A</strain>
    </source>
</reference>
<dbReference type="Proteomes" id="UP000033054">
    <property type="component" value="Chromosome"/>
</dbReference>
<dbReference type="RefSeq" id="WP_046573449.1">
    <property type="nucleotide sequence ID" value="NZ_CP010429.1"/>
</dbReference>
<dbReference type="GO" id="GO:0005829">
    <property type="term" value="C:cytosol"/>
    <property type="evidence" value="ECO:0007669"/>
    <property type="project" value="TreeGrafter"/>
</dbReference>
<dbReference type="Pfam" id="PF00551">
    <property type="entry name" value="Formyl_trans_N"/>
    <property type="match status" value="1"/>
</dbReference>
<sequence>MRLVILTQDDPFYLARNIDYLLKKLPPYAEVVATVVFDVSPFGKRESFSEKIKKTYDIFGLPFFLRYGFKFVTSKLDSRNNVRKVLSDRNIPLIHIEGNINKDENLDKLREYKPDLFVSIAGNQIFKRKLLDVATHGCINLHTALLPKYRGLMPSFWVLKNGETHTGVSVFFVDEGIDNGPILVQNKLAIGNMSQAELIDVTKKMGMDAILESIDKVHTGNYELIENDASQMTYFTFPTREDVKAFLAAGKRFY</sequence>
<dbReference type="AlphaFoldDB" id="A0A0E3ZU51"/>
<protein>
    <submittedName>
        <fullName evidence="2">Formyl transferase</fullName>
    </submittedName>
</protein>
<keyword evidence="2" id="KW-0808">Transferase</keyword>
<evidence type="ECO:0000313" key="3">
    <source>
        <dbReference type="Proteomes" id="UP000033054"/>
    </source>
</evidence>
<dbReference type="PATRIC" id="fig|1379870.5.peg.1898"/>
<dbReference type="Gene3D" id="3.40.50.12230">
    <property type="match status" value="1"/>
</dbReference>
<proteinExistence type="predicted"/>
<dbReference type="KEGG" id="srd:SD10_08690"/>
<dbReference type="HOGENOM" id="CLU_088237_1_0_10"/>
<dbReference type="STRING" id="1379870.SD10_08690"/>
<dbReference type="InterPro" id="IPR002376">
    <property type="entry name" value="Formyl_transf_N"/>
</dbReference>
<evidence type="ECO:0000259" key="1">
    <source>
        <dbReference type="Pfam" id="PF00551"/>
    </source>
</evidence>
<accession>A0A0E3ZU51</accession>
<dbReference type="EMBL" id="CP010429">
    <property type="protein sequence ID" value="AKD54969.1"/>
    <property type="molecule type" value="Genomic_DNA"/>
</dbReference>
<gene>
    <name evidence="2" type="ORF">SD10_08690</name>
</gene>
<name>A0A0E3ZU51_9BACT</name>
<keyword evidence="3" id="KW-1185">Reference proteome</keyword>
<dbReference type="InterPro" id="IPR036477">
    <property type="entry name" value="Formyl_transf_N_sf"/>
</dbReference>
<dbReference type="PROSITE" id="PS00373">
    <property type="entry name" value="GART"/>
    <property type="match status" value="1"/>
</dbReference>
<dbReference type="OrthoDB" id="9802815at2"/>
<feature type="domain" description="Formyl transferase N-terminal" evidence="1">
    <location>
        <begin position="100"/>
        <end position="197"/>
    </location>
</feature>
<dbReference type="GO" id="GO:0004479">
    <property type="term" value="F:methionyl-tRNA formyltransferase activity"/>
    <property type="evidence" value="ECO:0007669"/>
    <property type="project" value="TreeGrafter"/>
</dbReference>
<dbReference type="SUPFAM" id="SSF53328">
    <property type="entry name" value="Formyltransferase"/>
    <property type="match status" value="1"/>
</dbReference>
<dbReference type="PANTHER" id="PTHR11138">
    <property type="entry name" value="METHIONYL-TRNA FORMYLTRANSFERASE"/>
    <property type="match status" value="1"/>
</dbReference>
<dbReference type="InterPro" id="IPR001555">
    <property type="entry name" value="GART_AS"/>
</dbReference>
<organism evidence="2 3">
    <name type="scientific">Spirosoma radiotolerans</name>
    <dbReference type="NCBI Taxonomy" id="1379870"/>
    <lineage>
        <taxon>Bacteria</taxon>
        <taxon>Pseudomonadati</taxon>
        <taxon>Bacteroidota</taxon>
        <taxon>Cytophagia</taxon>
        <taxon>Cytophagales</taxon>
        <taxon>Cytophagaceae</taxon>
        <taxon>Spirosoma</taxon>
    </lineage>
</organism>
<evidence type="ECO:0000313" key="2">
    <source>
        <dbReference type="EMBL" id="AKD54969.1"/>
    </source>
</evidence>